<reference evidence="8 9" key="1">
    <citation type="submission" date="2019-04" db="EMBL/GenBank/DDBJ databases">
        <title>Phreatobacter aquaticus sp. nov.</title>
        <authorList>
            <person name="Choi A."/>
            <person name="Baek K."/>
        </authorList>
    </citation>
    <scope>NUCLEOTIDE SEQUENCE [LARGE SCALE GENOMIC DNA]</scope>
    <source>
        <strain evidence="8 9">NMCR1094</strain>
    </source>
</reference>
<dbReference type="RefSeq" id="WP_137098951.1">
    <property type="nucleotide sequence ID" value="NZ_CP039865.1"/>
</dbReference>
<dbReference type="GO" id="GO:0004089">
    <property type="term" value="F:carbonate dehydratase activity"/>
    <property type="evidence" value="ECO:0007669"/>
    <property type="project" value="UniProtKB-UniRule"/>
</dbReference>
<organism evidence="8 9">
    <name type="scientific">Phreatobacter aquaticus</name>
    <dbReference type="NCBI Taxonomy" id="2570229"/>
    <lineage>
        <taxon>Bacteria</taxon>
        <taxon>Pseudomonadati</taxon>
        <taxon>Pseudomonadota</taxon>
        <taxon>Alphaproteobacteria</taxon>
        <taxon>Hyphomicrobiales</taxon>
        <taxon>Phreatobacteraceae</taxon>
        <taxon>Phreatobacter</taxon>
    </lineage>
</organism>
<feature type="binding site" evidence="6">
    <location>
        <position position="97"/>
    </location>
    <ligand>
        <name>Zn(2+)</name>
        <dbReference type="ChEBI" id="CHEBI:29105"/>
    </ligand>
</feature>
<comment type="function">
    <text evidence="7">Reversible hydration of carbon dioxide.</text>
</comment>
<evidence type="ECO:0000256" key="3">
    <source>
        <dbReference type="ARBA" id="ARBA00022833"/>
    </source>
</evidence>
<feature type="binding site" evidence="6">
    <location>
        <position position="100"/>
    </location>
    <ligand>
        <name>Zn(2+)</name>
        <dbReference type="ChEBI" id="CHEBI:29105"/>
    </ligand>
</feature>
<gene>
    <name evidence="8" type="ORF">E8L99_07460</name>
</gene>
<dbReference type="PROSITE" id="PS00705">
    <property type="entry name" value="PROK_CO2_ANHYDRASE_2"/>
    <property type="match status" value="1"/>
</dbReference>
<proteinExistence type="inferred from homology"/>
<dbReference type="GO" id="GO:0015976">
    <property type="term" value="P:carbon utilization"/>
    <property type="evidence" value="ECO:0007669"/>
    <property type="project" value="InterPro"/>
</dbReference>
<keyword evidence="3 6" id="KW-0862">Zinc</keyword>
<evidence type="ECO:0000256" key="5">
    <source>
        <dbReference type="ARBA" id="ARBA00048348"/>
    </source>
</evidence>
<name>A0A4D7QK49_9HYPH</name>
<comment type="catalytic activity">
    <reaction evidence="5 7">
        <text>hydrogencarbonate + H(+) = CO2 + H2O</text>
        <dbReference type="Rhea" id="RHEA:10748"/>
        <dbReference type="ChEBI" id="CHEBI:15377"/>
        <dbReference type="ChEBI" id="CHEBI:15378"/>
        <dbReference type="ChEBI" id="CHEBI:16526"/>
        <dbReference type="ChEBI" id="CHEBI:17544"/>
        <dbReference type="EC" id="4.2.1.1"/>
    </reaction>
</comment>
<dbReference type="Proteomes" id="UP000298588">
    <property type="component" value="Chromosome"/>
</dbReference>
<evidence type="ECO:0000256" key="6">
    <source>
        <dbReference type="PIRSR" id="PIRSR601765-1"/>
    </source>
</evidence>
<evidence type="ECO:0000313" key="9">
    <source>
        <dbReference type="Proteomes" id="UP000298588"/>
    </source>
</evidence>
<dbReference type="InterPro" id="IPR036874">
    <property type="entry name" value="Carbonic_anhydrase_sf"/>
</dbReference>
<dbReference type="OrthoDB" id="9797527at2"/>
<comment type="similarity">
    <text evidence="1 7">Belongs to the beta-class carbonic anhydrase family.</text>
</comment>
<keyword evidence="4 7" id="KW-0456">Lyase</keyword>
<dbReference type="Gene3D" id="3.40.1050.10">
    <property type="entry name" value="Carbonic anhydrase"/>
    <property type="match status" value="1"/>
</dbReference>
<evidence type="ECO:0000256" key="7">
    <source>
        <dbReference type="RuleBase" id="RU003956"/>
    </source>
</evidence>
<accession>A0A4D7QK49</accession>
<feature type="binding site" evidence="6">
    <location>
        <position position="43"/>
    </location>
    <ligand>
        <name>Zn(2+)</name>
        <dbReference type="ChEBI" id="CHEBI:29105"/>
    </ligand>
</feature>
<dbReference type="SUPFAM" id="SSF53056">
    <property type="entry name" value="beta-carbonic anhydrase, cab"/>
    <property type="match status" value="1"/>
</dbReference>
<dbReference type="InterPro" id="IPR015892">
    <property type="entry name" value="Carbonic_anhydrase_CS"/>
</dbReference>
<evidence type="ECO:0000256" key="1">
    <source>
        <dbReference type="ARBA" id="ARBA00006217"/>
    </source>
</evidence>
<dbReference type="PANTHER" id="PTHR11002">
    <property type="entry name" value="CARBONIC ANHYDRASE"/>
    <property type="match status" value="1"/>
</dbReference>
<dbReference type="AlphaFoldDB" id="A0A4D7QK49"/>
<dbReference type="PANTHER" id="PTHR11002:SF76">
    <property type="entry name" value="CARBONIC ANHYDRASE"/>
    <property type="match status" value="1"/>
</dbReference>
<dbReference type="CDD" id="cd00883">
    <property type="entry name" value="beta_CA_cladeA"/>
    <property type="match status" value="1"/>
</dbReference>
<dbReference type="PROSITE" id="PS00704">
    <property type="entry name" value="PROK_CO2_ANHYDRASE_1"/>
    <property type="match status" value="1"/>
</dbReference>
<feature type="binding site" evidence="6">
    <location>
        <position position="41"/>
    </location>
    <ligand>
        <name>Zn(2+)</name>
        <dbReference type="ChEBI" id="CHEBI:29105"/>
    </ligand>
</feature>
<dbReference type="Pfam" id="PF00484">
    <property type="entry name" value="Pro_CA"/>
    <property type="match status" value="1"/>
</dbReference>
<dbReference type="KEGG" id="paqt:E8L99_07460"/>
<dbReference type="FunFam" id="3.40.1050.10:FF:000001">
    <property type="entry name" value="Carbonic anhydrase"/>
    <property type="match status" value="1"/>
</dbReference>
<evidence type="ECO:0000313" key="8">
    <source>
        <dbReference type="EMBL" id="QCK85617.1"/>
    </source>
</evidence>
<keyword evidence="9" id="KW-1185">Reference proteome</keyword>
<dbReference type="EC" id="4.2.1.1" evidence="7"/>
<dbReference type="SMART" id="SM00947">
    <property type="entry name" value="Pro_CA"/>
    <property type="match status" value="1"/>
</dbReference>
<comment type="cofactor">
    <cofactor evidence="6">
        <name>Zn(2+)</name>
        <dbReference type="ChEBI" id="CHEBI:29105"/>
    </cofactor>
    <text evidence="6">Binds 1 zinc ion per subunit.</text>
</comment>
<dbReference type="EMBL" id="CP039865">
    <property type="protein sequence ID" value="QCK85617.1"/>
    <property type="molecule type" value="Genomic_DNA"/>
</dbReference>
<evidence type="ECO:0000256" key="4">
    <source>
        <dbReference type="ARBA" id="ARBA00023239"/>
    </source>
</evidence>
<sequence length="248" mass="27510">MTLDDLFDRNAAWAEKKTRDDPTFFVRMAEQQSPNYLWIGCSDSRVTANDVLGLDPGEVFVQRNIANMVHTSDMNLLAVLEYAVETLNVGHVIICGHYGCGGVQRALGHDRSALVDHWLQPLVMLHRKHQATFAALASDSLRLDRMCELNVEMQVRRIAATPIIEAAWARGEPLQVHGWIYGIHDGLLRALGSPITSIAERDALANIDQRAKEPVEPWSAARRHAAEAFAALDPQVAERLPCCSGLAR</sequence>
<evidence type="ECO:0000256" key="2">
    <source>
        <dbReference type="ARBA" id="ARBA00022723"/>
    </source>
</evidence>
<dbReference type="GO" id="GO:0008270">
    <property type="term" value="F:zinc ion binding"/>
    <property type="evidence" value="ECO:0007669"/>
    <property type="project" value="UniProtKB-UniRule"/>
</dbReference>
<dbReference type="InterPro" id="IPR001765">
    <property type="entry name" value="Carbonic_anhydrase"/>
</dbReference>
<protein>
    <recommendedName>
        <fullName evidence="7">Carbonic anhydrase</fullName>
        <ecNumber evidence="7">4.2.1.1</ecNumber>
    </recommendedName>
    <alternativeName>
        <fullName evidence="7">Carbonate dehydratase</fullName>
    </alternativeName>
</protein>
<keyword evidence="2 6" id="KW-0479">Metal-binding</keyword>